<dbReference type="InterPro" id="IPR006111">
    <property type="entry name" value="Rpo6/Rpb6"/>
</dbReference>
<dbReference type="Gene3D" id="3.90.940.10">
    <property type="match status" value="1"/>
</dbReference>
<dbReference type="InterPro" id="IPR020708">
    <property type="entry name" value="DNA-dir_RNA_polK_14-18kDa_CS"/>
</dbReference>
<name>A9A9Y6_METM6</name>
<dbReference type="GO" id="GO:0042797">
    <property type="term" value="P:tRNA transcription by RNA polymerase III"/>
    <property type="evidence" value="ECO:0007669"/>
    <property type="project" value="TreeGrafter"/>
</dbReference>
<dbReference type="GO" id="GO:0003677">
    <property type="term" value="F:DNA binding"/>
    <property type="evidence" value="ECO:0007669"/>
    <property type="project" value="InterPro"/>
</dbReference>
<dbReference type="EMBL" id="CP000867">
    <property type="protein sequence ID" value="ABX02159.1"/>
    <property type="molecule type" value="Genomic_DNA"/>
</dbReference>
<dbReference type="GO" id="GO:0003899">
    <property type="term" value="F:DNA-directed RNA polymerase activity"/>
    <property type="evidence" value="ECO:0007669"/>
    <property type="project" value="InterPro"/>
</dbReference>
<evidence type="ECO:0000256" key="2">
    <source>
        <dbReference type="ARBA" id="ARBA00023163"/>
    </source>
</evidence>
<dbReference type="eggNOG" id="arCOG01268">
    <property type="taxonomic scope" value="Archaea"/>
</dbReference>
<dbReference type="SUPFAM" id="SSF63562">
    <property type="entry name" value="RPB6/omega subunit-like"/>
    <property type="match status" value="1"/>
</dbReference>
<dbReference type="InterPro" id="IPR006110">
    <property type="entry name" value="Pol_omega/Rpo6/RPB6"/>
</dbReference>
<dbReference type="NCBIfam" id="NF002206">
    <property type="entry name" value="PRK01099.1-1"/>
    <property type="match status" value="1"/>
</dbReference>
<dbReference type="NCBIfam" id="NF002208">
    <property type="entry name" value="PRK01099.1-3"/>
    <property type="match status" value="1"/>
</dbReference>
<dbReference type="PROSITE" id="PS01111">
    <property type="entry name" value="RNA_POL_K_14KD"/>
    <property type="match status" value="1"/>
</dbReference>
<dbReference type="InterPro" id="IPR036161">
    <property type="entry name" value="RPB6/omega-like_sf"/>
</dbReference>
<gene>
    <name evidence="3" type="ordered locus">MmarC6_1346</name>
</gene>
<keyword evidence="1" id="KW-0240">DNA-directed RNA polymerase</keyword>
<dbReference type="KEGG" id="mmx:MmarC6_1346"/>
<dbReference type="PANTHER" id="PTHR47227">
    <property type="entry name" value="DNA-DIRECTED RNA POLYMERASE SUBUNIT K"/>
    <property type="match status" value="1"/>
</dbReference>
<reference evidence="3" key="1">
    <citation type="submission" date="2007-10" db="EMBL/GenBank/DDBJ databases">
        <title>Complete sequence of Methanococcus maripaludis C6.</title>
        <authorList>
            <consortium name="US DOE Joint Genome Institute"/>
            <person name="Copeland A."/>
            <person name="Lucas S."/>
            <person name="Lapidus A."/>
            <person name="Barry K."/>
            <person name="Glavina del Rio T."/>
            <person name="Dalin E."/>
            <person name="Tice H."/>
            <person name="Pitluck S."/>
            <person name="Clum A."/>
            <person name="Schmutz J."/>
            <person name="Larimer F."/>
            <person name="Land M."/>
            <person name="Hauser L."/>
            <person name="Kyrpides N."/>
            <person name="Mikhailova N."/>
            <person name="Sieprawska-Lupa M."/>
            <person name="Whitman W.B."/>
            <person name="Richardson P."/>
        </authorList>
    </citation>
    <scope>NUCLEOTIDE SEQUENCE [LARGE SCALE GENOMIC DNA]</scope>
    <source>
        <strain evidence="3">C6</strain>
    </source>
</reference>
<keyword evidence="2" id="KW-0804">Transcription</keyword>
<accession>A9A9Y6</accession>
<sequence>MKLTKFETARLVGARSLQISDGAPLAIESDRTSSLNLAEDEVRQGKLPLCVKKQVKKIN</sequence>
<proteinExistence type="predicted"/>
<dbReference type="GO" id="GO:0006360">
    <property type="term" value="P:transcription by RNA polymerase I"/>
    <property type="evidence" value="ECO:0007669"/>
    <property type="project" value="TreeGrafter"/>
</dbReference>
<dbReference type="GO" id="GO:0000428">
    <property type="term" value="C:DNA-directed RNA polymerase complex"/>
    <property type="evidence" value="ECO:0007669"/>
    <property type="project" value="UniProtKB-KW"/>
</dbReference>
<dbReference type="PIRSF" id="PIRSF000778">
    <property type="entry name" value="RpoK/RPB6"/>
    <property type="match status" value="1"/>
</dbReference>
<dbReference type="STRING" id="444158.MmarC6_1346"/>
<dbReference type="Pfam" id="PF01192">
    <property type="entry name" value="RNA_pol_Rpb6"/>
    <property type="match status" value="1"/>
</dbReference>
<organism evidence="3">
    <name type="scientific">Methanococcus maripaludis (strain C6 / ATCC BAA-1332)</name>
    <dbReference type="NCBI Taxonomy" id="444158"/>
    <lineage>
        <taxon>Archaea</taxon>
        <taxon>Methanobacteriati</taxon>
        <taxon>Methanobacteriota</taxon>
        <taxon>Methanomada group</taxon>
        <taxon>Methanococci</taxon>
        <taxon>Methanococcales</taxon>
        <taxon>Methanococcaceae</taxon>
        <taxon>Methanococcus</taxon>
    </lineage>
</organism>
<dbReference type="PANTHER" id="PTHR47227:SF5">
    <property type="entry name" value="DNA-DIRECTED RNA POLYMERASES I, II, AND III SUBUNIT RPABC2"/>
    <property type="match status" value="1"/>
</dbReference>
<evidence type="ECO:0000256" key="1">
    <source>
        <dbReference type="ARBA" id="ARBA00022478"/>
    </source>
</evidence>
<dbReference type="GO" id="GO:0006366">
    <property type="term" value="P:transcription by RNA polymerase II"/>
    <property type="evidence" value="ECO:0007669"/>
    <property type="project" value="TreeGrafter"/>
</dbReference>
<dbReference type="AlphaFoldDB" id="A9A9Y6"/>
<dbReference type="PhylomeDB" id="A9A9Y6"/>
<dbReference type="OrthoDB" id="10567at2157"/>
<evidence type="ECO:0000313" key="3">
    <source>
        <dbReference type="EMBL" id="ABX02159.1"/>
    </source>
</evidence>
<protein>
    <submittedName>
        <fullName evidence="3">RNA polymerase Rpb6</fullName>
    </submittedName>
</protein>
<dbReference type="HOGENOM" id="CLU_112527_5_1_2"/>